<evidence type="ECO:0000256" key="2">
    <source>
        <dbReference type="ARBA" id="ARBA00005778"/>
    </source>
</evidence>
<comment type="caution">
    <text evidence="6">The sequence shown here is derived from an EMBL/GenBank/DDBJ whole genome shotgun (WGS) entry which is preliminary data.</text>
</comment>
<keyword evidence="3" id="KW-0472">Membrane</keyword>
<dbReference type="GO" id="GO:0031267">
    <property type="term" value="F:small GTPase binding"/>
    <property type="evidence" value="ECO:0007669"/>
    <property type="project" value="InterPro"/>
</dbReference>
<dbReference type="PANTHER" id="PTHR12422">
    <property type="entry name" value="GH09096P"/>
    <property type="match status" value="1"/>
</dbReference>
<dbReference type="EMBL" id="BEYU01000019">
    <property type="protein sequence ID" value="GBG26249.1"/>
    <property type="molecule type" value="Genomic_DNA"/>
</dbReference>
<dbReference type="GO" id="GO:0016020">
    <property type="term" value="C:membrane"/>
    <property type="evidence" value="ECO:0007669"/>
    <property type="project" value="UniProtKB-SubCell"/>
</dbReference>
<keyword evidence="4" id="KW-0449">Lipoprotein</keyword>
<gene>
    <name evidence="6" type="ORF">FCC1311_024702</name>
</gene>
<dbReference type="AlphaFoldDB" id="A0A2R5G7E3"/>
<dbReference type="InParanoid" id="A0A2R5G7E3"/>
<sequence length="312" mass="33908">MGALLAKFTGTGGRDLLELREAAPPQASEPEALAAYQRAEAALEHAEFSLEFLRAYKANDKLVQQALGSPNDPKVRQEAFEGMFPNVEGIRGFYELSSEINSAVGDILRLVAPVAMRGGTPLSSEQALVAKLAALFEVIFLFDWAKMSQPAVQNDFSFYRRELSKNMNNPNVPVDDSMASAISMFVAQGSPLLTALANDLSLLSKQYRELVPYLADFSNLAAQSAPQYSNKGSFPDSDGLQTLLLSSVVAAVLYDKIDVIGAFTKSSPVSMKRVVQGVRQWDSEFSNAALSTLQYSSRNFSSAPSSVRKLFP</sequence>
<accession>A0A2R5G7E3</accession>
<comment type="similarity">
    <text evidence="2">Belongs to the CYRI family.</text>
</comment>
<proteinExistence type="inferred from homology"/>
<dbReference type="OrthoDB" id="60973at2759"/>
<evidence type="ECO:0000313" key="6">
    <source>
        <dbReference type="EMBL" id="GBG26249.1"/>
    </source>
</evidence>
<organism evidence="6 7">
    <name type="scientific">Hondaea fermentalgiana</name>
    <dbReference type="NCBI Taxonomy" id="2315210"/>
    <lineage>
        <taxon>Eukaryota</taxon>
        <taxon>Sar</taxon>
        <taxon>Stramenopiles</taxon>
        <taxon>Bigyra</taxon>
        <taxon>Labyrinthulomycetes</taxon>
        <taxon>Thraustochytrida</taxon>
        <taxon>Thraustochytriidae</taxon>
        <taxon>Hondaea</taxon>
    </lineage>
</organism>
<evidence type="ECO:0000256" key="1">
    <source>
        <dbReference type="ARBA" id="ARBA00004635"/>
    </source>
</evidence>
<dbReference type="InterPro" id="IPR009828">
    <property type="entry name" value="CYRIA/CYRIB_Rac1-bd"/>
</dbReference>
<feature type="domain" description="CYRIA/CYRIB Rac1 binding" evidence="5">
    <location>
        <begin position="25"/>
        <end position="301"/>
    </location>
</feature>
<dbReference type="InterPro" id="IPR039789">
    <property type="entry name" value="CYRI"/>
</dbReference>
<protein>
    <submittedName>
        <fullName evidence="6">Protein FAM49A</fullName>
    </submittedName>
</protein>
<keyword evidence="7" id="KW-1185">Reference proteome</keyword>
<evidence type="ECO:0000313" key="7">
    <source>
        <dbReference type="Proteomes" id="UP000241890"/>
    </source>
</evidence>
<reference evidence="6 7" key="1">
    <citation type="submission" date="2017-12" db="EMBL/GenBank/DDBJ databases">
        <title>Sequencing, de novo assembly and annotation of complete genome of a new Thraustochytrid species, strain FCC1311.</title>
        <authorList>
            <person name="Sedici K."/>
            <person name="Godart F."/>
            <person name="Aiese Cigliano R."/>
            <person name="Sanseverino W."/>
            <person name="Barakat M."/>
            <person name="Ortet P."/>
            <person name="Marechal E."/>
            <person name="Cagnac O."/>
            <person name="Amato A."/>
        </authorList>
    </citation>
    <scope>NUCLEOTIDE SEQUENCE [LARGE SCALE GENOMIC DNA]</scope>
</reference>
<evidence type="ECO:0000256" key="3">
    <source>
        <dbReference type="ARBA" id="ARBA00023136"/>
    </source>
</evidence>
<dbReference type="Pfam" id="PF07159">
    <property type="entry name" value="CYRIA-B_Rac1-bd"/>
    <property type="match status" value="1"/>
</dbReference>
<dbReference type="GO" id="GO:0030833">
    <property type="term" value="P:regulation of actin filament polymerization"/>
    <property type="evidence" value="ECO:0007669"/>
    <property type="project" value="InterPro"/>
</dbReference>
<evidence type="ECO:0000259" key="5">
    <source>
        <dbReference type="Pfam" id="PF07159"/>
    </source>
</evidence>
<name>A0A2R5G7E3_9STRA</name>
<dbReference type="Proteomes" id="UP000241890">
    <property type="component" value="Unassembled WGS sequence"/>
</dbReference>
<comment type="subcellular location">
    <subcellularLocation>
        <location evidence="1">Membrane</location>
        <topology evidence="1">Lipid-anchor</topology>
    </subcellularLocation>
</comment>
<evidence type="ECO:0000256" key="4">
    <source>
        <dbReference type="ARBA" id="ARBA00023288"/>
    </source>
</evidence>